<dbReference type="CDD" id="cd04301">
    <property type="entry name" value="NAT_SF"/>
    <property type="match status" value="1"/>
</dbReference>
<organism evidence="2">
    <name type="scientific">Streptomyces sp. NBC_00003</name>
    <dbReference type="NCBI Taxonomy" id="2903608"/>
    <lineage>
        <taxon>Bacteria</taxon>
        <taxon>Bacillati</taxon>
        <taxon>Actinomycetota</taxon>
        <taxon>Actinomycetes</taxon>
        <taxon>Kitasatosporales</taxon>
        <taxon>Streptomycetaceae</taxon>
        <taxon>Streptomyces</taxon>
    </lineage>
</organism>
<evidence type="ECO:0000313" key="2">
    <source>
        <dbReference type="EMBL" id="WTW61541.1"/>
    </source>
</evidence>
<gene>
    <name evidence="2" type="ORF">OG549_13245</name>
</gene>
<dbReference type="GO" id="GO:0016747">
    <property type="term" value="F:acyltransferase activity, transferring groups other than amino-acyl groups"/>
    <property type="evidence" value="ECO:0007669"/>
    <property type="project" value="InterPro"/>
</dbReference>
<proteinExistence type="predicted"/>
<protein>
    <submittedName>
        <fullName evidence="2">GNAT family N-acetyltransferase</fullName>
    </submittedName>
</protein>
<evidence type="ECO:0000259" key="1">
    <source>
        <dbReference type="PROSITE" id="PS51186"/>
    </source>
</evidence>
<dbReference type="AlphaFoldDB" id="A0AAU2V284"/>
<sequence length="172" mass="18981">MPLLDTDPVSEIDVRIRPLAERDWDAIVALEAGAYAQDGLSEGREALKSRYSSGTCFVLDHEGRVGGYLLALPYPPFTSPDLSRAEDADHPSRNLHAHDLVIAEHLRGRSLGPRLLTHLLAAARELRYERISMVAVRGAHVLWARLGYRAHPEVELPASYGANAVYMSMEVG</sequence>
<dbReference type="Gene3D" id="3.40.630.30">
    <property type="match status" value="1"/>
</dbReference>
<dbReference type="InterPro" id="IPR016181">
    <property type="entry name" value="Acyl_CoA_acyltransferase"/>
</dbReference>
<dbReference type="Pfam" id="PF00583">
    <property type="entry name" value="Acetyltransf_1"/>
    <property type="match status" value="1"/>
</dbReference>
<reference evidence="2" key="1">
    <citation type="submission" date="2022-10" db="EMBL/GenBank/DDBJ databases">
        <title>The complete genomes of actinobacterial strains from the NBC collection.</title>
        <authorList>
            <person name="Joergensen T.S."/>
            <person name="Alvarez Arevalo M."/>
            <person name="Sterndorff E.B."/>
            <person name="Faurdal D."/>
            <person name="Vuksanovic O."/>
            <person name="Mourched A.-S."/>
            <person name="Charusanti P."/>
            <person name="Shaw S."/>
            <person name="Blin K."/>
            <person name="Weber T."/>
        </authorList>
    </citation>
    <scope>NUCLEOTIDE SEQUENCE</scope>
    <source>
        <strain evidence="2">NBC_00003</strain>
    </source>
</reference>
<dbReference type="SUPFAM" id="SSF55729">
    <property type="entry name" value="Acyl-CoA N-acyltransferases (Nat)"/>
    <property type="match status" value="1"/>
</dbReference>
<accession>A0AAU2V284</accession>
<dbReference type="InterPro" id="IPR000182">
    <property type="entry name" value="GNAT_dom"/>
</dbReference>
<name>A0AAU2V284_9ACTN</name>
<feature type="domain" description="N-acetyltransferase" evidence="1">
    <location>
        <begin position="14"/>
        <end position="172"/>
    </location>
</feature>
<dbReference type="PROSITE" id="PS51186">
    <property type="entry name" value="GNAT"/>
    <property type="match status" value="1"/>
</dbReference>
<dbReference type="EMBL" id="CP108318">
    <property type="protein sequence ID" value="WTW61541.1"/>
    <property type="molecule type" value="Genomic_DNA"/>
</dbReference>